<dbReference type="Ensembl" id="ENSLLET00000032153.1">
    <property type="protein sequence ID" value="ENSLLEP00000030965.1"/>
    <property type="gene ID" value="ENSLLEG00000019593.1"/>
</dbReference>
<protein>
    <submittedName>
        <fullName evidence="2">Uncharacterized protein</fullName>
    </submittedName>
</protein>
<dbReference type="PANTHER" id="PTHR34344">
    <property type="entry name" value="UPF0184 PROTEIN C9ORF16"/>
    <property type="match status" value="1"/>
</dbReference>
<dbReference type="Proteomes" id="UP000694569">
    <property type="component" value="Unplaced"/>
</dbReference>
<keyword evidence="3" id="KW-1185">Reference proteome</keyword>
<keyword evidence="1" id="KW-0175">Coiled coil</keyword>
<dbReference type="AlphaFoldDB" id="A0A8C5Q1Q3"/>
<dbReference type="GeneTree" id="ENSGT00940000166869"/>
<evidence type="ECO:0000313" key="2">
    <source>
        <dbReference type="Ensembl" id="ENSLLEP00000030965.1"/>
    </source>
</evidence>
<reference evidence="2" key="1">
    <citation type="submission" date="2025-08" db="UniProtKB">
        <authorList>
            <consortium name="Ensembl"/>
        </authorList>
    </citation>
    <scope>IDENTIFICATION</scope>
</reference>
<name>A0A8C5Q1Q3_9ANUR</name>
<dbReference type="OrthoDB" id="10050612at2759"/>
<sequence>MLQFITKCRFRPRTTWEFFFLSTHRFWRSLYIGYHGRCNDKSSGGPRVHDFPPPALSVRPGVNYAALDFLLDQINFCLDHLEEKNDHLNAQLQDLLESNRQARRDFQQQFNQGGANKQADLHMENSSL</sequence>
<evidence type="ECO:0000256" key="1">
    <source>
        <dbReference type="SAM" id="Coils"/>
    </source>
</evidence>
<feature type="coiled-coil region" evidence="1">
    <location>
        <begin position="78"/>
        <end position="109"/>
    </location>
</feature>
<reference evidence="2" key="2">
    <citation type="submission" date="2025-09" db="UniProtKB">
        <authorList>
            <consortium name="Ensembl"/>
        </authorList>
    </citation>
    <scope>IDENTIFICATION</scope>
</reference>
<accession>A0A8C5Q1Q3</accession>
<proteinExistence type="predicted"/>
<evidence type="ECO:0000313" key="3">
    <source>
        <dbReference type="Proteomes" id="UP000694569"/>
    </source>
</evidence>
<dbReference type="InterPro" id="IPR005374">
    <property type="entry name" value="BBLN_eukaryota"/>
</dbReference>
<organism evidence="2 3">
    <name type="scientific">Leptobrachium leishanense</name>
    <name type="common">Leishan spiny toad</name>
    <dbReference type="NCBI Taxonomy" id="445787"/>
    <lineage>
        <taxon>Eukaryota</taxon>
        <taxon>Metazoa</taxon>
        <taxon>Chordata</taxon>
        <taxon>Craniata</taxon>
        <taxon>Vertebrata</taxon>
        <taxon>Euteleostomi</taxon>
        <taxon>Amphibia</taxon>
        <taxon>Batrachia</taxon>
        <taxon>Anura</taxon>
        <taxon>Pelobatoidea</taxon>
        <taxon>Megophryidae</taxon>
        <taxon>Leptobrachium</taxon>
    </lineage>
</organism>
<dbReference type="PANTHER" id="PTHR34344:SF1">
    <property type="entry name" value="BUBLIN COILED-COIL PROTEIN"/>
    <property type="match status" value="1"/>
</dbReference>
<dbReference type="Pfam" id="PF03670">
    <property type="entry name" value="UPF0184"/>
    <property type="match status" value="1"/>
</dbReference>